<dbReference type="CDD" id="cd00130">
    <property type="entry name" value="PAS"/>
    <property type="match status" value="1"/>
</dbReference>
<keyword evidence="3" id="KW-0597">Phosphoprotein</keyword>
<dbReference type="InterPro" id="IPR035965">
    <property type="entry name" value="PAS-like_dom_sf"/>
</dbReference>
<keyword evidence="7" id="KW-0067">ATP-binding</keyword>
<feature type="signal peptide" evidence="10">
    <location>
        <begin position="1"/>
        <end position="25"/>
    </location>
</feature>
<dbReference type="PANTHER" id="PTHR41523:SF8">
    <property type="entry name" value="ETHYLENE RESPONSE SENSOR PROTEIN"/>
    <property type="match status" value="1"/>
</dbReference>
<dbReference type="PROSITE" id="PS50112">
    <property type="entry name" value="PAS"/>
    <property type="match status" value="1"/>
</dbReference>
<dbReference type="GO" id="GO:0005524">
    <property type="term" value="F:ATP binding"/>
    <property type="evidence" value="ECO:0007669"/>
    <property type="project" value="UniProtKB-KW"/>
</dbReference>
<dbReference type="GO" id="GO:0004673">
    <property type="term" value="F:protein histidine kinase activity"/>
    <property type="evidence" value="ECO:0007669"/>
    <property type="project" value="UniProtKB-EC"/>
</dbReference>
<keyword evidence="6" id="KW-0418">Kinase</keyword>
<dbReference type="KEGG" id="sfc:Spiaf_2243"/>
<keyword evidence="15" id="KW-1185">Reference proteome</keyword>
<keyword evidence="9" id="KW-1133">Transmembrane helix</keyword>
<dbReference type="EMBL" id="CP003282">
    <property type="protein sequence ID" value="AFG38279.1"/>
    <property type="molecule type" value="Genomic_DNA"/>
</dbReference>
<proteinExistence type="predicted"/>
<dbReference type="OrthoDB" id="9767435at2"/>
<evidence type="ECO:0000256" key="3">
    <source>
        <dbReference type="ARBA" id="ARBA00022553"/>
    </source>
</evidence>
<dbReference type="SUPFAM" id="SSF53850">
    <property type="entry name" value="Periplasmic binding protein-like II"/>
    <property type="match status" value="1"/>
</dbReference>
<dbReference type="Gene3D" id="3.40.190.10">
    <property type="entry name" value="Periplasmic binding protein-like II"/>
    <property type="match status" value="2"/>
</dbReference>
<dbReference type="InterPro" id="IPR003594">
    <property type="entry name" value="HATPase_dom"/>
</dbReference>
<dbReference type="Gene3D" id="3.30.565.10">
    <property type="entry name" value="Histidine kinase-like ATPase, C-terminal domain"/>
    <property type="match status" value="1"/>
</dbReference>
<dbReference type="PROSITE" id="PS50113">
    <property type="entry name" value="PAC"/>
    <property type="match status" value="1"/>
</dbReference>
<dbReference type="STRING" id="889378.Spiaf_2243"/>
<dbReference type="SMART" id="SM00091">
    <property type="entry name" value="PAS"/>
    <property type="match status" value="1"/>
</dbReference>
<organism evidence="14 15">
    <name type="scientific">Spirochaeta africana (strain ATCC 700263 / DSM 8902 / Z-7692)</name>
    <dbReference type="NCBI Taxonomy" id="889378"/>
    <lineage>
        <taxon>Bacteria</taxon>
        <taxon>Pseudomonadati</taxon>
        <taxon>Spirochaetota</taxon>
        <taxon>Spirochaetia</taxon>
        <taxon>Spirochaetales</taxon>
        <taxon>Spirochaetaceae</taxon>
        <taxon>Spirochaeta</taxon>
    </lineage>
</organism>
<gene>
    <name evidence="14" type="ordered locus">Spiaf_2243</name>
</gene>
<dbReference type="PATRIC" id="fig|889378.3.peg.2220"/>
<keyword evidence="8" id="KW-0843">Virulence</keyword>
<dbReference type="RefSeq" id="WP_014456262.1">
    <property type="nucleotide sequence ID" value="NC_017098.1"/>
</dbReference>
<dbReference type="InterPro" id="IPR001638">
    <property type="entry name" value="Solute-binding_3/MltF_N"/>
</dbReference>
<keyword evidence="5" id="KW-0547">Nucleotide-binding</keyword>
<evidence type="ECO:0000313" key="14">
    <source>
        <dbReference type="EMBL" id="AFG38279.1"/>
    </source>
</evidence>
<dbReference type="eggNOG" id="COG3920">
    <property type="taxonomic scope" value="Bacteria"/>
</dbReference>
<dbReference type="PROSITE" id="PS50109">
    <property type="entry name" value="HIS_KIN"/>
    <property type="match status" value="1"/>
</dbReference>
<evidence type="ECO:0000256" key="8">
    <source>
        <dbReference type="ARBA" id="ARBA00023026"/>
    </source>
</evidence>
<dbReference type="SMART" id="SM00387">
    <property type="entry name" value="HATPase_c"/>
    <property type="match status" value="1"/>
</dbReference>
<dbReference type="PANTHER" id="PTHR41523">
    <property type="entry name" value="TWO-COMPONENT SYSTEM SENSOR PROTEIN"/>
    <property type="match status" value="1"/>
</dbReference>
<keyword evidence="9" id="KW-0812">Transmembrane</keyword>
<dbReference type="EC" id="2.7.13.3" evidence="2"/>
<feature type="domain" description="Histidine kinase" evidence="11">
    <location>
        <begin position="428"/>
        <end position="623"/>
    </location>
</feature>
<reference evidence="15" key="1">
    <citation type="journal article" date="2013" name="Stand. Genomic Sci.">
        <title>Complete genome sequence of the halophilic bacterium Spirochaeta africana type strain (Z-7692(T)) from the alkaline Lake Magadi in the East African Rift.</title>
        <authorList>
            <person name="Liolos K."/>
            <person name="Abt B."/>
            <person name="Scheuner C."/>
            <person name="Teshima H."/>
            <person name="Held B."/>
            <person name="Lapidus A."/>
            <person name="Nolan M."/>
            <person name="Lucas S."/>
            <person name="Deshpande S."/>
            <person name="Cheng J.F."/>
            <person name="Tapia R."/>
            <person name="Goodwin L.A."/>
            <person name="Pitluck S."/>
            <person name="Pagani I."/>
            <person name="Ivanova N."/>
            <person name="Mavromatis K."/>
            <person name="Mikhailova N."/>
            <person name="Huntemann M."/>
            <person name="Pati A."/>
            <person name="Chen A."/>
            <person name="Palaniappan K."/>
            <person name="Land M."/>
            <person name="Rohde M."/>
            <person name="Tindall B.J."/>
            <person name="Detter J.C."/>
            <person name="Goker M."/>
            <person name="Bristow J."/>
            <person name="Eisen J.A."/>
            <person name="Markowitz V."/>
            <person name="Hugenholtz P."/>
            <person name="Woyke T."/>
            <person name="Klenk H.P."/>
            <person name="Kyrpides N.C."/>
        </authorList>
    </citation>
    <scope>NUCLEOTIDE SEQUENCE</scope>
    <source>
        <strain evidence="15">ATCC 700263 / DSM 8902 / Z-7692</strain>
    </source>
</reference>
<feature type="domain" description="PAS" evidence="12">
    <location>
        <begin position="292"/>
        <end position="334"/>
    </location>
</feature>
<evidence type="ECO:0000259" key="12">
    <source>
        <dbReference type="PROSITE" id="PS50112"/>
    </source>
</evidence>
<feature type="chain" id="PRO_5003623076" description="histidine kinase" evidence="10">
    <location>
        <begin position="26"/>
        <end position="623"/>
    </location>
</feature>
<evidence type="ECO:0000313" key="15">
    <source>
        <dbReference type="Proteomes" id="UP000007383"/>
    </source>
</evidence>
<evidence type="ECO:0000256" key="1">
    <source>
        <dbReference type="ARBA" id="ARBA00000085"/>
    </source>
</evidence>
<evidence type="ECO:0000256" key="2">
    <source>
        <dbReference type="ARBA" id="ARBA00012438"/>
    </source>
</evidence>
<dbReference type="InterPro" id="IPR036890">
    <property type="entry name" value="HATPase_C_sf"/>
</dbReference>
<dbReference type="InterPro" id="IPR000700">
    <property type="entry name" value="PAS-assoc_C"/>
</dbReference>
<feature type="domain" description="PAC" evidence="13">
    <location>
        <begin position="367"/>
        <end position="417"/>
    </location>
</feature>
<dbReference type="NCBIfam" id="TIGR00229">
    <property type="entry name" value="sensory_box"/>
    <property type="match status" value="1"/>
</dbReference>
<evidence type="ECO:0000259" key="11">
    <source>
        <dbReference type="PROSITE" id="PS50109"/>
    </source>
</evidence>
<evidence type="ECO:0000256" key="7">
    <source>
        <dbReference type="ARBA" id="ARBA00022840"/>
    </source>
</evidence>
<dbReference type="SUPFAM" id="SSF55874">
    <property type="entry name" value="ATPase domain of HSP90 chaperone/DNA topoisomerase II/histidine kinase"/>
    <property type="match status" value="1"/>
</dbReference>
<feature type="transmembrane region" description="Helical" evidence="9">
    <location>
        <begin position="264"/>
        <end position="285"/>
    </location>
</feature>
<dbReference type="Pfam" id="PF02518">
    <property type="entry name" value="HATPase_c"/>
    <property type="match status" value="1"/>
</dbReference>
<dbReference type="Proteomes" id="UP000007383">
    <property type="component" value="Chromosome"/>
</dbReference>
<dbReference type="SUPFAM" id="SSF55785">
    <property type="entry name" value="PYP-like sensor domain (PAS domain)"/>
    <property type="match status" value="1"/>
</dbReference>
<evidence type="ECO:0000256" key="9">
    <source>
        <dbReference type="SAM" id="Phobius"/>
    </source>
</evidence>
<dbReference type="InterPro" id="IPR000014">
    <property type="entry name" value="PAS"/>
</dbReference>
<dbReference type="eggNOG" id="COG0834">
    <property type="taxonomic scope" value="Bacteria"/>
</dbReference>
<dbReference type="InterPro" id="IPR005467">
    <property type="entry name" value="His_kinase_dom"/>
</dbReference>
<dbReference type="Pfam" id="PF13426">
    <property type="entry name" value="PAS_9"/>
    <property type="match status" value="1"/>
</dbReference>
<dbReference type="HOGENOM" id="CLU_438632_0_0_12"/>
<evidence type="ECO:0000259" key="13">
    <source>
        <dbReference type="PROSITE" id="PS50113"/>
    </source>
</evidence>
<evidence type="ECO:0000256" key="6">
    <source>
        <dbReference type="ARBA" id="ARBA00022777"/>
    </source>
</evidence>
<evidence type="ECO:0000256" key="4">
    <source>
        <dbReference type="ARBA" id="ARBA00022679"/>
    </source>
</evidence>
<keyword evidence="4" id="KW-0808">Transferase</keyword>
<evidence type="ECO:0000256" key="10">
    <source>
        <dbReference type="SAM" id="SignalP"/>
    </source>
</evidence>
<accession>H9UL86</accession>
<evidence type="ECO:0000256" key="5">
    <source>
        <dbReference type="ARBA" id="ARBA00022741"/>
    </source>
</evidence>
<dbReference type="Gene3D" id="3.30.450.20">
    <property type="entry name" value="PAS domain"/>
    <property type="match status" value="1"/>
</dbReference>
<sequence>MPRATRILLAIMVCCVQPMYTQHAAAENQPVQLRVGIYNNSPKVFLDADGNPAGFFIDLLEYAADREGWTLTYHPAPFAELLDRLADGEIDVLPDVAYAESRATQIVFSSVNVIDDWLQVFSTSESGLATAADLDGRRIAVLASSRQQEYMQHHFPRLYDIEYELQVYRDYAATQSSLLDGRVDALVASRFFHLSPERDPLVVPTSIFFAPSLNLYGFRPGIPEEIPTALDAHISSLQNTADSWYYQSLQRWIDRPEVVWPRTLLWLLGTFAGIAAILSLLIPLLRRRLASTAHDYIEIFNSTSDAILIHDEDTWEVLDMNAAARELFGLGSREAFKGIDAHSAVSEGFTAERGQQHLLHARRTGFHQFEWRIRRVDGQVSWAEISLKRVIINNQHRILALIHDISGRKSDETRVKRSLLEKEILLKELYHRTKNNMQIICGLLHLQASDFPDSRLQQAFHDAENRILAMAMVHEKLYASDDLTHINTDEYLSELVQHVRSSMESAQPVTLDLQIERIPVTVETAIPLGLVLNELLTNSLKHAFPGTHNRGRIHIQLQRDPEVPEQIRFEYSDNGIGVPDTDALEQSLSLGLYLIRSLITEQLNGRLRFISEQGLHCSADIIL</sequence>
<dbReference type="Pfam" id="PF00497">
    <property type="entry name" value="SBP_bac_3"/>
    <property type="match status" value="1"/>
</dbReference>
<dbReference type="SMART" id="SM00062">
    <property type="entry name" value="PBPb"/>
    <property type="match status" value="1"/>
</dbReference>
<name>H9UL86_SPIAZ</name>
<keyword evidence="10" id="KW-0732">Signal</keyword>
<comment type="catalytic activity">
    <reaction evidence="1">
        <text>ATP + protein L-histidine = ADP + protein N-phospho-L-histidine.</text>
        <dbReference type="EC" id="2.7.13.3"/>
    </reaction>
</comment>
<dbReference type="Pfam" id="PF07568">
    <property type="entry name" value="HisKA_2"/>
    <property type="match status" value="1"/>
</dbReference>
<dbReference type="InterPro" id="IPR011495">
    <property type="entry name" value="Sig_transdc_His_kin_sub2_dim/P"/>
</dbReference>
<protein>
    <recommendedName>
        <fullName evidence="2">histidine kinase</fullName>
        <ecNumber evidence="2">2.7.13.3</ecNumber>
    </recommendedName>
</protein>
<keyword evidence="9" id="KW-0472">Membrane</keyword>
<dbReference type="AlphaFoldDB" id="H9UL86"/>